<evidence type="ECO:0000313" key="1">
    <source>
        <dbReference type="EMBL" id="KAJ5329409.1"/>
    </source>
</evidence>
<dbReference type="AlphaFoldDB" id="A0A9W9QAI7"/>
<proteinExistence type="predicted"/>
<dbReference type="PANTHER" id="PTHR37540:SF5">
    <property type="entry name" value="TRANSCRIPTION FACTOR DOMAIN-CONTAINING PROTEIN"/>
    <property type="match status" value="1"/>
</dbReference>
<comment type="caution">
    <text evidence="1">The sequence shown here is derived from an EMBL/GenBank/DDBJ whole genome shotgun (WGS) entry which is preliminary data.</text>
</comment>
<protein>
    <submittedName>
        <fullName evidence="1">Uncharacterized protein</fullName>
    </submittedName>
</protein>
<dbReference type="Proteomes" id="UP001147695">
    <property type="component" value="Unassembled WGS sequence"/>
</dbReference>
<accession>A0A9W9QAI7</accession>
<dbReference type="InterPro" id="IPR021858">
    <property type="entry name" value="Fun_TF"/>
</dbReference>
<gene>
    <name evidence="1" type="ORF">N7452_009799</name>
</gene>
<dbReference type="EMBL" id="JAPZBQ010000005">
    <property type="protein sequence ID" value="KAJ5329409.1"/>
    <property type="molecule type" value="Genomic_DNA"/>
</dbReference>
<evidence type="ECO:0000313" key="2">
    <source>
        <dbReference type="Proteomes" id="UP001147695"/>
    </source>
</evidence>
<reference evidence="1" key="2">
    <citation type="journal article" date="2023" name="IMA Fungus">
        <title>Comparative genomic study of the Penicillium genus elucidates a diverse pangenome and 15 lateral gene transfer events.</title>
        <authorList>
            <person name="Petersen C."/>
            <person name="Sorensen T."/>
            <person name="Nielsen M.R."/>
            <person name="Sondergaard T.E."/>
            <person name="Sorensen J.L."/>
            <person name="Fitzpatrick D.A."/>
            <person name="Frisvad J.C."/>
            <person name="Nielsen K.L."/>
        </authorList>
    </citation>
    <scope>NUCLEOTIDE SEQUENCE</scope>
    <source>
        <strain evidence="1">IBT 35673</strain>
    </source>
</reference>
<dbReference type="PANTHER" id="PTHR37540">
    <property type="entry name" value="TRANSCRIPTION FACTOR (ACR-2), PUTATIVE-RELATED-RELATED"/>
    <property type="match status" value="1"/>
</dbReference>
<dbReference type="Pfam" id="PF11951">
    <property type="entry name" value="Fungal_trans_2"/>
    <property type="match status" value="1"/>
</dbReference>
<sequence>MLVEAADYFNSHIGPSIKPMLDITPKFGVPVISPIIFQHGLGYPDHTRLVLACTSLGHRMCLNADQWNALNHKFLYCRGLIINSLRDEINSEDKKTSNFLVAGILTLVLVDVRQGMSHTSWRYHLNAIRKIINLRGGFRSFSESPGAIPLLHSFMVFEVLGDTSSPVSDLAVNEDQIDELYSMMDEYAEEMDLFRIIPAPLFIAIIKINRLRSRAADLSLRDGQTSEAYEILYAILIFLPEDWALSKSKTQESDFTTIAIAYKAAVTLYCISSLQSVAVLPATHYLTNIEISMTRMLKQTLSKALCSAKFMRLLLWPLVVLGALALGENWPMQDFVRCNLLAISEYTGIYTPQTATKVLERFWASGESSWDSCFHEPYMFWSLQGIESRTLWKAKRK</sequence>
<name>A0A9W9QAI7_PENBR</name>
<reference evidence="1" key="1">
    <citation type="submission" date="2022-12" db="EMBL/GenBank/DDBJ databases">
        <authorList>
            <person name="Petersen C."/>
        </authorList>
    </citation>
    <scope>NUCLEOTIDE SEQUENCE</scope>
    <source>
        <strain evidence="1">IBT 35673</strain>
    </source>
</reference>
<organism evidence="1 2">
    <name type="scientific">Penicillium brevicompactum</name>
    <dbReference type="NCBI Taxonomy" id="5074"/>
    <lineage>
        <taxon>Eukaryota</taxon>
        <taxon>Fungi</taxon>
        <taxon>Dikarya</taxon>
        <taxon>Ascomycota</taxon>
        <taxon>Pezizomycotina</taxon>
        <taxon>Eurotiomycetes</taxon>
        <taxon>Eurotiomycetidae</taxon>
        <taxon>Eurotiales</taxon>
        <taxon>Aspergillaceae</taxon>
        <taxon>Penicillium</taxon>
    </lineage>
</organism>